<dbReference type="Proteomes" id="UP000315995">
    <property type="component" value="Chromosome"/>
</dbReference>
<dbReference type="OrthoDB" id="190426at2"/>
<dbReference type="Pfam" id="PF13030">
    <property type="entry name" value="DUF3891"/>
    <property type="match status" value="1"/>
</dbReference>
<evidence type="ECO:0000313" key="1">
    <source>
        <dbReference type="EMBL" id="QDG53549.1"/>
    </source>
</evidence>
<dbReference type="AlphaFoldDB" id="A0A4Y6PZE8"/>
<proteinExistence type="predicted"/>
<dbReference type="InterPro" id="IPR024992">
    <property type="entry name" value="DUF3891"/>
</dbReference>
<sequence length="248" mass="28432">MLIRPTSDSTFECITQEHHAVLSGLLAGAWKPTRLDPLLVQAIGVHDNPWREADAQPLFNDDRGLPHDFITYPMEEKIALYRHGLDALEEVHPWIAHLVSRHYTTFSGTRDVDTLVGPERARRERLEGLIADWRLDASDEALRWVKFFDIFSLHLCLTGPRTQTDSIPRWLTDPDKWSTAPDGTELKLRWESDATLTVDPWPFAEPELDCGLYVRVLEGRAENAEEMERAWREAEVGRRGVRLQSLAS</sequence>
<accession>A0A4Y6PZE8</accession>
<dbReference type="EMBL" id="CP041186">
    <property type="protein sequence ID" value="QDG53549.1"/>
    <property type="molecule type" value="Genomic_DNA"/>
</dbReference>
<protein>
    <submittedName>
        <fullName evidence="1">DUF3891 family protein</fullName>
    </submittedName>
</protein>
<evidence type="ECO:0000313" key="2">
    <source>
        <dbReference type="Proteomes" id="UP000315995"/>
    </source>
</evidence>
<organism evidence="1 2">
    <name type="scientific">Persicimonas caeni</name>
    <dbReference type="NCBI Taxonomy" id="2292766"/>
    <lineage>
        <taxon>Bacteria</taxon>
        <taxon>Deltaproteobacteria</taxon>
        <taxon>Bradymonadales</taxon>
        <taxon>Bradymonadaceae</taxon>
        <taxon>Persicimonas</taxon>
    </lineage>
</organism>
<dbReference type="RefSeq" id="WP_141200003.1">
    <property type="nucleotide sequence ID" value="NZ_CP041186.1"/>
</dbReference>
<accession>A0A5B8YAB2</accession>
<reference evidence="1 2" key="1">
    <citation type="submission" date="2019-06" db="EMBL/GenBank/DDBJ databases">
        <title>Persicimonas caeni gen. nov., sp. nov., a predatory bacterium isolated from solar saltern.</title>
        <authorList>
            <person name="Wang S."/>
        </authorList>
    </citation>
    <scope>NUCLEOTIDE SEQUENCE [LARGE SCALE GENOMIC DNA]</scope>
    <source>
        <strain evidence="1 2">YN101</strain>
    </source>
</reference>
<keyword evidence="2" id="KW-1185">Reference proteome</keyword>
<gene>
    <name evidence="1" type="ORF">FIV42_23235</name>
</gene>
<name>A0A4Y6PZE8_PERCE</name>